<dbReference type="InterPro" id="IPR021109">
    <property type="entry name" value="Peptidase_aspartic_dom_sf"/>
</dbReference>
<dbReference type="GO" id="GO:0016020">
    <property type="term" value="C:membrane"/>
    <property type="evidence" value="ECO:0007669"/>
    <property type="project" value="UniProtKB-SubCell"/>
</dbReference>
<dbReference type="InterPro" id="IPR033121">
    <property type="entry name" value="PEPTIDASE_A1"/>
</dbReference>
<sequence length="551" mass="58501">MTCANTSPPLGLGWENVTVSNDGQAISRGIALAIGNPQQIVSLRLSVGDDNTWVFNNADCVSSSNDSCIGLKGGVFDFKASHTYSPTLEASWNGSHDASITDGSYIFFNDQIRFGINGTAYGFPLYMDQPGQGTQSGLGMGPGSTFQTAAVESGSAPSKAWGLWVGSRSVVQPVDGALWIGGYDTNRIGGDFLDFTTYDRCPTCVEITNITYEYPGGSASLFSNSSETLSISLEPFQRALNVPEDIFLNFARVSNGTVGTDPGTQALLTYPPDAQFGNLTITLKNGQDGYQTTTPAQELFLPPRNFNSQGQYAITNDTYLLAGLANATVKPGYVFDWGIPFLTMNYLIVDYEQKKFSLAPALRGPYGVSNGALVQPPCSGLAPTSTTAAASPTASTITTAQPTVTVTPSPLPIRHSSTNVGAIVGGVVGGVGGLLVIAILLFFLVRSRQREKAARTDRAAAIAEVHESGAKNERLSQVSCYRPRCQIILTLAKFTGTSPTEVSEMGANNNMEHWLYTQSGNYEVSVSFGPDVRKGVRLGESLNPADSDALN</sequence>
<keyword evidence="2 5" id="KW-0812">Transmembrane</keyword>
<evidence type="ECO:0000256" key="5">
    <source>
        <dbReference type="SAM" id="Phobius"/>
    </source>
</evidence>
<keyword evidence="4 5" id="KW-0472">Membrane</keyword>
<dbReference type="PANTHER" id="PTHR15549:SF26">
    <property type="entry name" value="AXIAL BUDDING PATTERN PROTEIN 2-RELATED"/>
    <property type="match status" value="1"/>
</dbReference>
<dbReference type="STRING" id="1182543.W9X6D8"/>
<keyword evidence="3 5" id="KW-1133">Transmembrane helix</keyword>
<dbReference type="Proteomes" id="UP000019471">
    <property type="component" value="Unassembled WGS sequence"/>
</dbReference>
<feature type="domain" description="Peptidase A1" evidence="6">
    <location>
        <begin position="28"/>
        <end position="359"/>
    </location>
</feature>
<feature type="transmembrane region" description="Helical" evidence="5">
    <location>
        <begin position="420"/>
        <end position="445"/>
    </location>
</feature>
<organism evidence="7 8">
    <name type="scientific">Cladophialophora psammophila CBS 110553</name>
    <dbReference type="NCBI Taxonomy" id="1182543"/>
    <lineage>
        <taxon>Eukaryota</taxon>
        <taxon>Fungi</taxon>
        <taxon>Dikarya</taxon>
        <taxon>Ascomycota</taxon>
        <taxon>Pezizomycotina</taxon>
        <taxon>Eurotiomycetes</taxon>
        <taxon>Chaetothyriomycetidae</taxon>
        <taxon>Chaetothyriales</taxon>
        <taxon>Herpotrichiellaceae</taxon>
        <taxon>Cladophialophora</taxon>
    </lineage>
</organism>
<comment type="subcellular location">
    <subcellularLocation>
        <location evidence="1">Membrane</location>
        <topology evidence="1">Single-pass membrane protein</topology>
    </subcellularLocation>
</comment>
<dbReference type="AlphaFoldDB" id="W9X6D8"/>
<dbReference type="EMBL" id="AMGX01000006">
    <property type="protein sequence ID" value="EXJ72476.1"/>
    <property type="molecule type" value="Genomic_DNA"/>
</dbReference>
<gene>
    <name evidence="7" type="ORF">A1O5_04981</name>
</gene>
<keyword evidence="8" id="KW-1185">Reference proteome</keyword>
<protein>
    <recommendedName>
        <fullName evidence="6">Peptidase A1 domain-containing protein</fullName>
    </recommendedName>
</protein>
<dbReference type="PROSITE" id="PS51767">
    <property type="entry name" value="PEPTIDASE_A1"/>
    <property type="match status" value="1"/>
</dbReference>
<dbReference type="HOGENOM" id="CLU_034107_0_0_1"/>
<dbReference type="InterPro" id="IPR051694">
    <property type="entry name" value="Immunoregulatory_rcpt-like"/>
</dbReference>
<evidence type="ECO:0000256" key="1">
    <source>
        <dbReference type="ARBA" id="ARBA00004167"/>
    </source>
</evidence>
<dbReference type="OrthoDB" id="4074350at2759"/>
<dbReference type="GeneID" id="19189701"/>
<dbReference type="eggNOG" id="ENOG502SA90">
    <property type="taxonomic scope" value="Eukaryota"/>
</dbReference>
<dbReference type="GO" id="GO:0071944">
    <property type="term" value="C:cell periphery"/>
    <property type="evidence" value="ECO:0007669"/>
    <property type="project" value="UniProtKB-ARBA"/>
</dbReference>
<evidence type="ECO:0000313" key="8">
    <source>
        <dbReference type="Proteomes" id="UP000019471"/>
    </source>
</evidence>
<comment type="caution">
    <text evidence="7">The sequence shown here is derived from an EMBL/GenBank/DDBJ whole genome shotgun (WGS) entry which is preliminary data.</text>
</comment>
<evidence type="ECO:0000256" key="3">
    <source>
        <dbReference type="ARBA" id="ARBA00022989"/>
    </source>
</evidence>
<dbReference type="Gene3D" id="2.40.70.10">
    <property type="entry name" value="Acid Proteases"/>
    <property type="match status" value="2"/>
</dbReference>
<dbReference type="PANTHER" id="PTHR15549">
    <property type="entry name" value="PAIRED IMMUNOGLOBULIN-LIKE TYPE 2 RECEPTOR"/>
    <property type="match status" value="1"/>
</dbReference>
<evidence type="ECO:0000256" key="2">
    <source>
        <dbReference type="ARBA" id="ARBA00022692"/>
    </source>
</evidence>
<dbReference type="SUPFAM" id="SSF50630">
    <property type="entry name" value="Acid proteases"/>
    <property type="match status" value="1"/>
</dbReference>
<evidence type="ECO:0000313" key="7">
    <source>
        <dbReference type="EMBL" id="EXJ72476.1"/>
    </source>
</evidence>
<evidence type="ECO:0000259" key="6">
    <source>
        <dbReference type="PROSITE" id="PS51767"/>
    </source>
</evidence>
<reference evidence="7 8" key="1">
    <citation type="submission" date="2013-03" db="EMBL/GenBank/DDBJ databases">
        <title>The Genome Sequence of Cladophialophora psammophila CBS 110553.</title>
        <authorList>
            <consortium name="The Broad Institute Genomics Platform"/>
            <person name="Cuomo C."/>
            <person name="de Hoog S."/>
            <person name="Gorbushina A."/>
            <person name="Walker B."/>
            <person name="Young S.K."/>
            <person name="Zeng Q."/>
            <person name="Gargeya S."/>
            <person name="Fitzgerald M."/>
            <person name="Haas B."/>
            <person name="Abouelleil A."/>
            <person name="Allen A.W."/>
            <person name="Alvarado L."/>
            <person name="Arachchi H.M."/>
            <person name="Berlin A.M."/>
            <person name="Chapman S.B."/>
            <person name="Gainer-Dewar J."/>
            <person name="Goldberg J."/>
            <person name="Griggs A."/>
            <person name="Gujja S."/>
            <person name="Hansen M."/>
            <person name="Howarth C."/>
            <person name="Imamovic A."/>
            <person name="Ireland A."/>
            <person name="Larimer J."/>
            <person name="McCowan C."/>
            <person name="Murphy C."/>
            <person name="Pearson M."/>
            <person name="Poon T.W."/>
            <person name="Priest M."/>
            <person name="Roberts A."/>
            <person name="Saif S."/>
            <person name="Shea T."/>
            <person name="Sisk P."/>
            <person name="Sykes S."/>
            <person name="Wortman J."/>
            <person name="Nusbaum C."/>
            <person name="Birren B."/>
        </authorList>
    </citation>
    <scope>NUCLEOTIDE SEQUENCE [LARGE SCALE GENOMIC DNA]</scope>
    <source>
        <strain evidence="7 8">CBS 110553</strain>
    </source>
</reference>
<dbReference type="RefSeq" id="XP_007743774.1">
    <property type="nucleotide sequence ID" value="XM_007745584.1"/>
</dbReference>
<proteinExistence type="predicted"/>
<evidence type="ECO:0000256" key="4">
    <source>
        <dbReference type="ARBA" id="ARBA00023136"/>
    </source>
</evidence>
<name>W9X6D8_9EURO</name>
<accession>W9X6D8</accession>